<name>A0A6G0QCK6_9STRA</name>
<sequence length="64" mass="6935">MTFGGVGMSNGLMAIISIVGAITCRRGDNKRVGGSCSVKPETRRPNYCPVRAWLDVMPFESSQE</sequence>
<keyword evidence="1" id="KW-0472">Membrane</keyword>
<keyword evidence="1" id="KW-0812">Transmembrane</keyword>
<dbReference type="AlphaFoldDB" id="A0A6G0QCK6"/>
<dbReference type="EMBL" id="QXFY01004096">
    <property type="protein sequence ID" value="KAE9279806.1"/>
    <property type="molecule type" value="Genomic_DNA"/>
</dbReference>
<dbReference type="Proteomes" id="UP000486351">
    <property type="component" value="Unassembled WGS sequence"/>
</dbReference>
<accession>A0A6G0QCK6</accession>
<protein>
    <submittedName>
        <fullName evidence="2">Uncharacterized protein</fullName>
    </submittedName>
</protein>
<reference evidence="2 3" key="1">
    <citation type="submission" date="2018-09" db="EMBL/GenBank/DDBJ databases">
        <title>Genomic investigation of the strawberry pathogen Phytophthora fragariae indicates pathogenicity is determined by transcriptional variation in three key races.</title>
        <authorList>
            <person name="Adams T.M."/>
            <person name="Armitage A.D."/>
            <person name="Sobczyk M.K."/>
            <person name="Bates H.J."/>
            <person name="Dunwell J.M."/>
            <person name="Nellist C.F."/>
            <person name="Harrison R.J."/>
        </authorList>
    </citation>
    <scope>NUCLEOTIDE SEQUENCE [LARGE SCALE GENOMIC DNA]</scope>
    <source>
        <strain evidence="2 3">NOV-77</strain>
    </source>
</reference>
<comment type="caution">
    <text evidence="2">The sequence shown here is derived from an EMBL/GenBank/DDBJ whole genome shotgun (WGS) entry which is preliminary data.</text>
</comment>
<feature type="transmembrane region" description="Helical" evidence="1">
    <location>
        <begin position="6"/>
        <end position="24"/>
    </location>
</feature>
<proteinExistence type="predicted"/>
<evidence type="ECO:0000256" key="1">
    <source>
        <dbReference type="SAM" id="Phobius"/>
    </source>
</evidence>
<evidence type="ECO:0000313" key="2">
    <source>
        <dbReference type="EMBL" id="KAE9279806.1"/>
    </source>
</evidence>
<keyword evidence="1" id="KW-1133">Transmembrane helix</keyword>
<organism evidence="2 3">
    <name type="scientific">Phytophthora fragariae</name>
    <dbReference type="NCBI Taxonomy" id="53985"/>
    <lineage>
        <taxon>Eukaryota</taxon>
        <taxon>Sar</taxon>
        <taxon>Stramenopiles</taxon>
        <taxon>Oomycota</taxon>
        <taxon>Peronosporomycetes</taxon>
        <taxon>Peronosporales</taxon>
        <taxon>Peronosporaceae</taxon>
        <taxon>Phytophthora</taxon>
    </lineage>
</organism>
<gene>
    <name evidence="2" type="ORF">PF008_g28277</name>
</gene>
<evidence type="ECO:0000313" key="3">
    <source>
        <dbReference type="Proteomes" id="UP000486351"/>
    </source>
</evidence>